<evidence type="ECO:0000256" key="5">
    <source>
        <dbReference type="ARBA" id="ARBA00022741"/>
    </source>
</evidence>
<comment type="subcellular location">
    <subcellularLocation>
        <location evidence="2">Cytoplasm</location>
    </subcellularLocation>
</comment>
<evidence type="ECO:0000256" key="4">
    <source>
        <dbReference type="ARBA" id="ARBA00022723"/>
    </source>
</evidence>
<accession>A0A914RNQ4</accession>
<dbReference type="FunFam" id="1.10.150.300:FF:000003">
    <property type="entry name" value="Obg-like ATPase 1"/>
    <property type="match status" value="1"/>
</dbReference>
<dbReference type="InterPro" id="IPR023192">
    <property type="entry name" value="TGS-like_dom_sf"/>
</dbReference>
<protein>
    <submittedName>
        <fullName evidence="11">OBG-type G domain-containing protein</fullName>
    </submittedName>
</protein>
<keyword evidence="6" id="KW-0378">Hydrolase</keyword>
<evidence type="ECO:0000256" key="2">
    <source>
        <dbReference type="ARBA" id="ARBA00004496"/>
    </source>
</evidence>
<keyword evidence="4" id="KW-0479">Metal-binding</keyword>
<comment type="cofactor">
    <cofactor evidence="1">
        <name>Mg(2+)</name>
        <dbReference type="ChEBI" id="CHEBI:18420"/>
    </cofactor>
</comment>
<dbReference type="InterPro" id="IPR027417">
    <property type="entry name" value="P-loop_NTPase"/>
</dbReference>
<keyword evidence="7" id="KW-0067">ATP-binding</keyword>
<evidence type="ECO:0000256" key="3">
    <source>
        <dbReference type="ARBA" id="ARBA00022490"/>
    </source>
</evidence>
<keyword evidence="10" id="KW-1185">Reference proteome</keyword>
<dbReference type="GO" id="GO:0046872">
    <property type="term" value="F:metal ion binding"/>
    <property type="evidence" value="ECO:0007669"/>
    <property type="project" value="UniProtKB-KW"/>
</dbReference>
<dbReference type="SUPFAM" id="SSF52540">
    <property type="entry name" value="P-loop containing nucleoside triphosphate hydrolases"/>
    <property type="match status" value="1"/>
</dbReference>
<keyword evidence="9" id="KW-0732">Signal</keyword>
<evidence type="ECO:0000256" key="9">
    <source>
        <dbReference type="SAM" id="SignalP"/>
    </source>
</evidence>
<dbReference type="Proteomes" id="UP000887564">
    <property type="component" value="Unplaced"/>
</dbReference>
<evidence type="ECO:0000256" key="8">
    <source>
        <dbReference type="ARBA" id="ARBA00022842"/>
    </source>
</evidence>
<evidence type="ECO:0000256" key="7">
    <source>
        <dbReference type="ARBA" id="ARBA00022840"/>
    </source>
</evidence>
<dbReference type="PANTHER" id="PTHR23305:SF11">
    <property type="entry name" value="OBG-LIKE ATPASE 1"/>
    <property type="match status" value="1"/>
</dbReference>
<evidence type="ECO:0000313" key="11">
    <source>
        <dbReference type="WBParaSite" id="PEQ_0000352501-mRNA-1"/>
    </source>
</evidence>
<keyword evidence="3" id="KW-0963">Cytoplasm</keyword>
<proteinExistence type="predicted"/>
<dbReference type="Gene3D" id="1.10.150.300">
    <property type="entry name" value="TGS-like domain"/>
    <property type="match status" value="1"/>
</dbReference>
<dbReference type="GO" id="GO:0005737">
    <property type="term" value="C:cytoplasm"/>
    <property type="evidence" value="ECO:0007669"/>
    <property type="project" value="UniProtKB-SubCell"/>
</dbReference>
<evidence type="ECO:0000256" key="6">
    <source>
        <dbReference type="ARBA" id="ARBA00022801"/>
    </source>
</evidence>
<dbReference type="GO" id="GO:0016887">
    <property type="term" value="F:ATP hydrolysis activity"/>
    <property type="evidence" value="ECO:0007669"/>
    <property type="project" value="TreeGrafter"/>
</dbReference>
<dbReference type="AlphaFoldDB" id="A0A914RNQ4"/>
<keyword evidence="5" id="KW-0547">Nucleotide-binding</keyword>
<feature type="chain" id="PRO_5037264347" evidence="9">
    <location>
        <begin position="20"/>
        <end position="204"/>
    </location>
</feature>
<reference evidence="11" key="1">
    <citation type="submission" date="2022-11" db="UniProtKB">
        <authorList>
            <consortium name="WormBaseParasite"/>
        </authorList>
    </citation>
    <scope>IDENTIFICATION</scope>
</reference>
<organism evidence="10 11">
    <name type="scientific">Parascaris equorum</name>
    <name type="common">Equine roundworm</name>
    <dbReference type="NCBI Taxonomy" id="6256"/>
    <lineage>
        <taxon>Eukaryota</taxon>
        <taxon>Metazoa</taxon>
        <taxon>Ecdysozoa</taxon>
        <taxon>Nematoda</taxon>
        <taxon>Chromadorea</taxon>
        <taxon>Rhabditida</taxon>
        <taxon>Spirurina</taxon>
        <taxon>Ascaridomorpha</taxon>
        <taxon>Ascaridoidea</taxon>
        <taxon>Ascarididae</taxon>
        <taxon>Parascaris</taxon>
    </lineage>
</organism>
<keyword evidence="8" id="KW-0460">Magnesium</keyword>
<dbReference type="WBParaSite" id="PEQ_0000352501-mRNA-1">
    <property type="protein sequence ID" value="PEQ_0000352501-mRNA-1"/>
    <property type="gene ID" value="PEQ_0000352501"/>
</dbReference>
<sequence length="204" mass="23394">MPHIVVVAALTVDVTCCSAFDDDDVTHVEGDVNPVRDLDIISNELIKKDLQYLEGAIDKVEKLTIRGGDKSKKPEYECLLKVRKLLEEDGRPVRLEIWNEKEVDILNHHLLLTAKPIVYLVNLSEKDYIRKKNKWLPKMKAWLDENDPRAACIPFSGSLELKLMDMPEDERAKYLEEQGTTRFCAILHLSTVFFNVLEKASSDK</sequence>
<evidence type="ECO:0000256" key="1">
    <source>
        <dbReference type="ARBA" id="ARBA00001946"/>
    </source>
</evidence>
<dbReference type="PANTHER" id="PTHR23305">
    <property type="entry name" value="OBG GTPASE FAMILY"/>
    <property type="match status" value="1"/>
</dbReference>
<name>A0A914RNQ4_PAREQ</name>
<evidence type="ECO:0000313" key="10">
    <source>
        <dbReference type="Proteomes" id="UP000887564"/>
    </source>
</evidence>
<feature type="signal peptide" evidence="9">
    <location>
        <begin position="1"/>
        <end position="19"/>
    </location>
</feature>
<dbReference type="GO" id="GO:0005524">
    <property type="term" value="F:ATP binding"/>
    <property type="evidence" value="ECO:0007669"/>
    <property type="project" value="UniProtKB-KW"/>
</dbReference>